<dbReference type="AlphaFoldDB" id="J3P498"/>
<reference evidence="5" key="2">
    <citation type="submission" date="2010-07" db="EMBL/GenBank/DDBJ databases">
        <authorList>
            <consortium name="The Broad Institute Genome Sequencing Platform"/>
            <consortium name="Broad Institute Genome Sequencing Center for Infectious Disease"/>
            <person name="Ma L.-J."/>
            <person name="Dead R."/>
            <person name="Young S."/>
            <person name="Zeng Q."/>
            <person name="Koehrsen M."/>
            <person name="Alvarado L."/>
            <person name="Berlin A."/>
            <person name="Chapman S.B."/>
            <person name="Chen Z."/>
            <person name="Freedman E."/>
            <person name="Gellesch M."/>
            <person name="Goldberg J."/>
            <person name="Griggs A."/>
            <person name="Gujja S."/>
            <person name="Heilman E.R."/>
            <person name="Heiman D."/>
            <person name="Hepburn T."/>
            <person name="Howarth C."/>
            <person name="Jen D."/>
            <person name="Larson L."/>
            <person name="Mehta T."/>
            <person name="Neiman D."/>
            <person name="Pearson M."/>
            <person name="Roberts A."/>
            <person name="Saif S."/>
            <person name="Shea T."/>
            <person name="Shenoy N."/>
            <person name="Sisk P."/>
            <person name="Stolte C."/>
            <person name="Sykes S."/>
            <person name="Walk T."/>
            <person name="White J."/>
            <person name="Yandava C."/>
            <person name="Haas B."/>
            <person name="Nusbaum C."/>
            <person name="Birren B."/>
        </authorList>
    </citation>
    <scope>NUCLEOTIDE SEQUENCE</scope>
    <source>
        <strain evidence="5">R3-111a-1</strain>
    </source>
</reference>
<dbReference type="VEuPathDB" id="FungiDB:GGTG_08334"/>
<dbReference type="GeneID" id="20348792"/>
<organism evidence="5">
    <name type="scientific">Gaeumannomyces tritici (strain R3-111a-1)</name>
    <name type="common">Wheat and barley take-all root rot fungus</name>
    <name type="synonym">Gaeumannomyces graminis var. tritici</name>
    <dbReference type="NCBI Taxonomy" id="644352"/>
    <lineage>
        <taxon>Eukaryota</taxon>
        <taxon>Fungi</taxon>
        <taxon>Dikarya</taxon>
        <taxon>Ascomycota</taxon>
        <taxon>Pezizomycotina</taxon>
        <taxon>Sordariomycetes</taxon>
        <taxon>Sordariomycetidae</taxon>
        <taxon>Magnaporthales</taxon>
        <taxon>Magnaporthaceae</taxon>
        <taxon>Gaeumannomyces</taxon>
    </lineage>
</organism>
<dbReference type="STRING" id="644352.J3P498"/>
<accession>J3P498</accession>
<dbReference type="HOGENOM" id="CLU_021590_1_0_1"/>
<dbReference type="PANTHER" id="PTHR15157:SF13">
    <property type="entry name" value="AUTOPHAGY-RELATED PROTEIN 14"/>
    <property type="match status" value="1"/>
</dbReference>
<reference evidence="6" key="5">
    <citation type="submission" date="2018-04" db="UniProtKB">
        <authorList>
            <consortium name="EnsemblFungi"/>
        </authorList>
    </citation>
    <scope>IDENTIFICATION</scope>
    <source>
        <strain evidence="6">R3-111a-1</strain>
    </source>
</reference>
<evidence type="ECO:0000256" key="3">
    <source>
        <dbReference type="ARBA" id="ARBA00023054"/>
    </source>
</evidence>
<dbReference type="GO" id="GO:0005768">
    <property type="term" value="C:endosome"/>
    <property type="evidence" value="ECO:0007669"/>
    <property type="project" value="TreeGrafter"/>
</dbReference>
<evidence type="ECO:0000313" key="6">
    <source>
        <dbReference type="EnsemblFungi" id="EJT74494"/>
    </source>
</evidence>
<dbReference type="OrthoDB" id="16772at2759"/>
<dbReference type="RefSeq" id="XP_009224438.1">
    <property type="nucleotide sequence ID" value="XM_009226174.1"/>
</dbReference>
<feature type="coiled-coil region" evidence="4">
    <location>
        <begin position="89"/>
        <end position="116"/>
    </location>
</feature>
<evidence type="ECO:0000256" key="2">
    <source>
        <dbReference type="ARBA" id="ARBA00013807"/>
    </source>
</evidence>
<evidence type="ECO:0000313" key="5">
    <source>
        <dbReference type="EMBL" id="EJT74494.1"/>
    </source>
</evidence>
<evidence type="ECO:0000256" key="1">
    <source>
        <dbReference type="ARBA" id="ARBA00009574"/>
    </source>
</evidence>
<keyword evidence="3 4" id="KW-0175">Coiled coil</keyword>
<comment type="similarity">
    <text evidence="1">Belongs to the ATG14 family.</text>
</comment>
<dbReference type="GO" id="GO:0035493">
    <property type="term" value="P:SNARE complex assembly"/>
    <property type="evidence" value="ECO:0007669"/>
    <property type="project" value="TreeGrafter"/>
</dbReference>
<reference evidence="6" key="4">
    <citation type="journal article" date="2015" name="G3 (Bethesda)">
        <title>Genome sequences of three phytopathogenic species of the Magnaporthaceae family of fungi.</title>
        <authorList>
            <person name="Okagaki L.H."/>
            <person name="Nunes C.C."/>
            <person name="Sailsbery J."/>
            <person name="Clay B."/>
            <person name="Brown D."/>
            <person name="John T."/>
            <person name="Oh Y."/>
            <person name="Young N."/>
            <person name="Fitzgerald M."/>
            <person name="Haas B.J."/>
            <person name="Zeng Q."/>
            <person name="Young S."/>
            <person name="Adiconis X."/>
            <person name="Fan L."/>
            <person name="Levin J.Z."/>
            <person name="Mitchell T.K."/>
            <person name="Okubara P.A."/>
            <person name="Farman M.L."/>
            <person name="Kohn L.M."/>
            <person name="Birren B."/>
            <person name="Ma L.-J."/>
            <person name="Dean R.A."/>
        </authorList>
    </citation>
    <scope>NUCLEOTIDE SEQUENCE</scope>
    <source>
        <strain evidence="6">R3-111a-1</strain>
    </source>
</reference>
<dbReference type="EnsemblFungi" id="EJT74494">
    <property type="protein sequence ID" value="EJT74494"/>
    <property type="gene ID" value="GGTG_08334"/>
</dbReference>
<evidence type="ECO:0000256" key="4">
    <source>
        <dbReference type="SAM" id="Coils"/>
    </source>
</evidence>
<gene>
    <name evidence="6" type="primary">20348792</name>
    <name evidence="5" type="ORF">GGTG_08334</name>
</gene>
<dbReference type="InterPro" id="IPR018791">
    <property type="entry name" value="UV_resistance/autophagy_Atg14"/>
</dbReference>
<dbReference type="GO" id="GO:0032991">
    <property type="term" value="C:protein-containing complex"/>
    <property type="evidence" value="ECO:0007669"/>
    <property type="project" value="UniProtKB-ARBA"/>
</dbReference>
<dbReference type="eggNOG" id="ENOG502S2VB">
    <property type="taxonomic scope" value="Eukaryota"/>
</dbReference>
<name>J3P498_GAET3</name>
<dbReference type="GO" id="GO:0000323">
    <property type="term" value="C:lytic vacuole"/>
    <property type="evidence" value="ECO:0007669"/>
    <property type="project" value="TreeGrafter"/>
</dbReference>
<dbReference type="GO" id="GO:0000149">
    <property type="term" value="F:SNARE binding"/>
    <property type="evidence" value="ECO:0007669"/>
    <property type="project" value="TreeGrafter"/>
</dbReference>
<proteinExistence type="inferred from homology"/>
<sequence length="458" mass="50303">MLACDICGRQHHPQRLPFLCPVDARNRLYEGRLAQAHLLMDSGKLENEVSALLSHPDATSSANPTRTHAPEWIRAEQRLSEQRQAVERTNEIIAQADRLRLEIDAAKKDVERRKKAISRRKDDLASVSHGVAARRVDLQQSVERSIMVAKANWDLNHEGIATHRAFLCIEAARLYGLRRQKKGGSVRYEIGGVEIVDLHSMNSASPEVISTSLAHMTHILVLASSYLAIRLPAEITLPQRDYPRPTIFSLASSYSQQPRDPSFGVLALHPQIPSETGDRERQQGLPRARPLYVDKPLSVLAKDSPSTYGLFIEGVALLAYNTAWACCTQGVPIGDRSSSEDVCNMGRNLYNLLIANQLHGQAGRVFPVSSASPVPSDGENDKFGGIGGTTTAAAAQMMGRFSHGTAHSFLGSAEGAEFVRGFKLPNPIKLADRLKSKLSSDAPNPDWELLEDDAWTVT</sequence>
<dbReference type="EMBL" id="GL385398">
    <property type="protein sequence ID" value="EJT74494.1"/>
    <property type="molecule type" value="Genomic_DNA"/>
</dbReference>
<dbReference type="Pfam" id="PF10186">
    <property type="entry name" value="ATG14"/>
    <property type="match status" value="1"/>
</dbReference>
<evidence type="ECO:0000313" key="7">
    <source>
        <dbReference type="Proteomes" id="UP000006039"/>
    </source>
</evidence>
<protein>
    <recommendedName>
        <fullName evidence="2">Autophagy-related protein 14</fullName>
    </recommendedName>
</protein>
<reference evidence="7" key="1">
    <citation type="submission" date="2010-07" db="EMBL/GenBank/DDBJ databases">
        <title>The genome sequence of Gaeumannomyces graminis var. tritici strain R3-111a-1.</title>
        <authorList>
            <consortium name="The Broad Institute Genome Sequencing Platform"/>
            <person name="Ma L.-J."/>
            <person name="Dead R."/>
            <person name="Young S."/>
            <person name="Zeng Q."/>
            <person name="Koehrsen M."/>
            <person name="Alvarado L."/>
            <person name="Berlin A."/>
            <person name="Chapman S.B."/>
            <person name="Chen Z."/>
            <person name="Freedman E."/>
            <person name="Gellesch M."/>
            <person name="Goldberg J."/>
            <person name="Griggs A."/>
            <person name="Gujja S."/>
            <person name="Heilman E.R."/>
            <person name="Heiman D."/>
            <person name="Hepburn T."/>
            <person name="Howarth C."/>
            <person name="Jen D."/>
            <person name="Larson L."/>
            <person name="Mehta T."/>
            <person name="Neiman D."/>
            <person name="Pearson M."/>
            <person name="Roberts A."/>
            <person name="Saif S."/>
            <person name="Shea T."/>
            <person name="Shenoy N."/>
            <person name="Sisk P."/>
            <person name="Stolte C."/>
            <person name="Sykes S."/>
            <person name="Walk T."/>
            <person name="White J."/>
            <person name="Yandava C."/>
            <person name="Haas B."/>
            <person name="Nusbaum C."/>
            <person name="Birren B."/>
        </authorList>
    </citation>
    <scope>NUCLEOTIDE SEQUENCE [LARGE SCALE GENOMIC DNA]</scope>
    <source>
        <strain evidence="7">R3-111a-1</strain>
    </source>
</reference>
<dbReference type="PANTHER" id="PTHR15157">
    <property type="entry name" value="UV RADIATION RESISTANCE-ASSOCIATED GENE PROTEIN"/>
    <property type="match status" value="1"/>
</dbReference>
<keyword evidence="7" id="KW-1185">Reference proteome</keyword>
<dbReference type="Proteomes" id="UP000006039">
    <property type="component" value="Unassembled WGS sequence"/>
</dbReference>
<reference evidence="5" key="3">
    <citation type="submission" date="2010-09" db="EMBL/GenBank/DDBJ databases">
        <title>Annotation of Gaeumannomyces graminis var. tritici R3-111a-1.</title>
        <authorList>
            <consortium name="The Broad Institute Genome Sequencing Platform"/>
            <person name="Ma L.-J."/>
            <person name="Dead R."/>
            <person name="Young S.K."/>
            <person name="Zeng Q."/>
            <person name="Gargeya S."/>
            <person name="Fitzgerald M."/>
            <person name="Haas B."/>
            <person name="Abouelleil A."/>
            <person name="Alvarado L."/>
            <person name="Arachchi H.M."/>
            <person name="Berlin A."/>
            <person name="Brown A."/>
            <person name="Chapman S.B."/>
            <person name="Chen Z."/>
            <person name="Dunbar C."/>
            <person name="Freedman E."/>
            <person name="Gearin G."/>
            <person name="Gellesch M."/>
            <person name="Goldberg J."/>
            <person name="Griggs A."/>
            <person name="Gujja S."/>
            <person name="Heiman D."/>
            <person name="Howarth C."/>
            <person name="Larson L."/>
            <person name="Lui A."/>
            <person name="MacDonald P.J.P."/>
            <person name="Mehta T."/>
            <person name="Montmayeur A."/>
            <person name="Murphy C."/>
            <person name="Neiman D."/>
            <person name="Pearson M."/>
            <person name="Priest M."/>
            <person name="Roberts A."/>
            <person name="Saif S."/>
            <person name="Shea T."/>
            <person name="Shenoy N."/>
            <person name="Sisk P."/>
            <person name="Stolte C."/>
            <person name="Sykes S."/>
            <person name="Yandava C."/>
            <person name="Wortman J."/>
            <person name="Nusbaum C."/>
            <person name="Birren B."/>
        </authorList>
    </citation>
    <scope>NUCLEOTIDE SEQUENCE</scope>
    <source>
        <strain evidence="5">R3-111a-1</strain>
    </source>
</reference>